<dbReference type="EMBL" id="CP036425">
    <property type="protein sequence ID" value="QDU34007.1"/>
    <property type="molecule type" value="Genomic_DNA"/>
</dbReference>
<evidence type="ECO:0000313" key="3">
    <source>
        <dbReference type="Proteomes" id="UP000317369"/>
    </source>
</evidence>
<dbReference type="AlphaFoldDB" id="A0A517YUV4"/>
<protein>
    <submittedName>
        <fullName evidence="2">Uncharacterized protein</fullName>
    </submittedName>
</protein>
<evidence type="ECO:0000256" key="1">
    <source>
        <dbReference type="SAM" id="MobiDB-lite"/>
    </source>
</evidence>
<dbReference type="RefSeq" id="WP_145077512.1">
    <property type="nucleotide sequence ID" value="NZ_CP036425.1"/>
</dbReference>
<feature type="compositionally biased region" description="Polar residues" evidence="1">
    <location>
        <begin position="13"/>
        <end position="25"/>
    </location>
</feature>
<reference evidence="2 3" key="1">
    <citation type="submission" date="2019-02" db="EMBL/GenBank/DDBJ databases">
        <title>Deep-cultivation of Planctomycetes and their phenomic and genomic characterization uncovers novel biology.</title>
        <authorList>
            <person name="Wiegand S."/>
            <person name="Jogler M."/>
            <person name="Boedeker C."/>
            <person name="Pinto D."/>
            <person name="Vollmers J."/>
            <person name="Rivas-Marin E."/>
            <person name="Kohn T."/>
            <person name="Peeters S.H."/>
            <person name="Heuer A."/>
            <person name="Rast P."/>
            <person name="Oberbeckmann S."/>
            <person name="Bunk B."/>
            <person name="Jeske O."/>
            <person name="Meyerdierks A."/>
            <person name="Storesund J.E."/>
            <person name="Kallscheuer N."/>
            <person name="Luecker S."/>
            <person name="Lage O.M."/>
            <person name="Pohl T."/>
            <person name="Merkel B.J."/>
            <person name="Hornburger P."/>
            <person name="Mueller R.-W."/>
            <person name="Bruemmer F."/>
            <person name="Labrenz M."/>
            <person name="Spormann A.M."/>
            <person name="Op den Camp H."/>
            <person name="Overmann J."/>
            <person name="Amann R."/>
            <person name="Jetten M.S.M."/>
            <person name="Mascher T."/>
            <person name="Medema M.H."/>
            <person name="Devos D.P."/>
            <person name="Kaster A.-K."/>
            <person name="Ovreas L."/>
            <person name="Rohde M."/>
            <person name="Galperin M.Y."/>
            <person name="Jogler C."/>
        </authorList>
    </citation>
    <scope>NUCLEOTIDE SEQUENCE [LARGE SCALE GENOMIC DNA]</scope>
    <source>
        <strain evidence="2 3">KS4</strain>
    </source>
</reference>
<gene>
    <name evidence="2" type="ORF">KS4_20680</name>
</gene>
<feature type="region of interest" description="Disordered" evidence="1">
    <location>
        <begin position="1"/>
        <end position="25"/>
    </location>
</feature>
<organism evidence="2 3">
    <name type="scientific">Poriferisphaera corsica</name>
    <dbReference type="NCBI Taxonomy" id="2528020"/>
    <lineage>
        <taxon>Bacteria</taxon>
        <taxon>Pseudomonadati</taxon>
        <taxon>Planctomycetota</taxon>
        <taxon>Phycisphaerae</taxon>
        <taxon>Phycisphaerales</taxon>
        <taxon>Phycisphaeraceae</taxon>
        <taxon>Poriferisphaera</taxon>
    </lineage>
</organism>
<accession>A0A517YUV4</accession>
<proteinExistence type="predicted"/>
<dbReference type="KEGG" id="pcor:KS4_20680"/>
<evidence type="ECO:0000313" key="2">
    <source>
        <dbReference type="EMBL" id="QDU34007.1"/>
    </source>
</evidence>
<sequence>MARDDQSVKSSDKNTQSSLFKNNTNQIILQPTNSTPVSLSIPGHWGELKKLTSFWRKAFQSSDVWTFIDPESPQLQLCVASIKLNKKEPPQKLIEQIAKKIFSITMPVKINSYRTVETQNRDGYKGLTILTEGDTKADSQQDIQLQWISVITKNQTDYWVIYMTNAVKNELKFPAFATDNQIMSGILSNFHEYESKS</sequence>
<dbReference type="Proteomes" id="UP000317369">
    <property type="component" value="Chromosome"/>
</dbReference>
<keyword evidence="3" id="KW-1185">Reference proteome</keyword>
<feature type="compositionally biased region" description="Basic and acidic residues" evidence="1">
    <location>
        <begin position="1"/>
        <end position="12"/>
    </location>
</feature>
<name>A0A517YUV4_9BACT</name>